<name>A0A4U5JLY4_9GAMM</name>
<dbReference type="RefSeq" id="WP_137267653.1">
    <property type="nucleotide sequence ID" value="NZ_SZUA01000003.1"/>
</dbReference>
<feature type="transmembrane region" description="Helical" evidence="1">
    <location>
        <begin position="6"/>
        <end position="25"/>
    </location>
</feature>
<evidence type="ECO:0000313" key="2">
    <source>
        <dbReference type="EMBL" id="TKR29248.1"/>
    </source>
</evidence>
<dbReference type="OrthoDB" id="6058702at2"/>
<keyword evidence="3" id="KW-1185">Reference proteome</keyword>
<organism evidence="2 3">
    <name type="scientific">Luteimonas gilva</name>
    <dbReference type="NCBI Taxonomy" id="2572684"/>
    <lineage>
        <taxon>Bacteria</taxon>
        <taxon>Pseudomonadati</taxon>
        <taxon>Pseudomonadota</taxon>
        <taxon>Gammaproteobacteria</taxon>
        <taxon>Lysobacterales</taxon>
        <taxon>Lysobacteraceae</taxon>
        <taxon>Luteimonas</taxon>
    </lineage>
</organism>
<proteinExistence type="predicted"/>
<dbReference type="Proteomes" id="UP000308707">
    <property type="component" value="Unassembled WGS sequence"/>
</dbReference>
<dbReference type="AlphaFoldDB" id="A0A4U5JLY4"/>
<keyword evidence="1" id="KW-0812">Transmembrane</keyword>
<keyword evidence="1" id="KW-0472">Membrane</keyword>
<comment type="caution">
    <text evidence="2">The sequence shown here is derived from an EMBL/GenBank/DDBJ whole genome shotgun (WGS) entry which is preliminary data.</text>
</comment>
<evidence type="ECO:0000256" key="1">
    <source>
        <dbReference type="SAM" id="Phobius"/>
    </source>
</evidence>
<sequence>MQALVLMVQVETVFCALCGLVILWMQVRAFLKHGRKFFLTLANSTIFAFVGMGLTAYPYFVPVSEAESIELFKLSVPIYVLATVLATWGGVQFFRAYDEK</sequence>
<dbReference type="EMBL" id="SZUA01000003">
    <property type="protein sequence ID" value="TKR29248.1"/>
    <property type="molecule type" value="Genomic_DNA"/>
</dbReference>
<feature type="transmembrane region" description="Helical" evidence="1">
    <location>
        <begin position="37"/>
        <end position="60"/>
    </location>
</feature>
<gene>
    <name evidence="2" type="ORF">FCE95_13870</name>
</gene>
<evidence type="ECO:0000313" key="3">
    <source>
        <dbReference type="Proteomes" id="UP000308707"/>
    </source>
</evidence>
<keyword evidence="1" id="KW-1133">Transmembrane helix</keyword>
<accession>A0A4U5JLY4</accession>
<feature type="transmembrane region" description="Helical" evidence="1">
    <location>
        <begin position="72"/>
        <end position="94"/>
    </location>
</feature>
<reference evidence="2 3" key="1">
    <citation type="submission" date="2019-04" db="EMBL/GenBank/DDBJ databases">
        <title>Reference strain of H23.</title>
        <authorList>
            <person name="Luo X."/>
        </authorList>
    </citation>
    <scope>NUCLEOTIDE SEQUENCE [LARGE SCALE GENOMIC DNA]</scope>
    <source>
        <strain evidence="2 3">H23</strain>
    </source>
</reference>
<protein>
    <submittedName>
        <fullName evidence="2">Uncharacterized protein</fullName>
    </submittedName>
</protein>